<evidence type="ECO:0000313" key="3">
    <source>
        <dbReference type="Proteomes" id="UP001501204"/>
    </source>
</evidence>
<evidence type="ECO:0000256" key="1">
    <source>
        <dbReference type="SAM" id="MobiDB-lite"/>
    </source>
</evidence>
<sequence>MKNEQVPEATGLTRTYGHQRTPRLSRYGSVMHDQQSPTEDIGLIPLAREAAARLQEIVNSGTRYDNPPVQESGGCHCGRHVAKGRLPPDRWLLNRPAVSLVVLDVWEVDNSIG</sequence>
<dbReference type="Proteomes" id="UP001501204">
    <property type="component" value="Unassembled WGS sequence"/>
</dbReference>
<keyword evidence="3" id="KW-1185">Reference proteome</keyword>
<name>A0ABN2K8B2_9MICC</name>
<accession>A0ABN2K8B2</accession>
<protein>
    <submittedName>
        <fullName evidence="2">Uncharacterized protein</fullName>
    </submittedName>
</protein>
<reference evidence="2 3" key="1">
    <citation type="journal article" date="2019" name="Int. J. Syst. Evol. Microbiol.">
        <title>The Global Catalogue of Microorganisms (GCM) 10K type strain sequencing project: providing services to taxonomists for standard genome sequencing and annotation.</title>
        <authorList>
            <consortium name="The Broad Institute Genomics Platform"/>
            <consortium name="The Broad Institute Genome Sequencing Center for Infectious Disease"/>
            <person name="Wu L."/>
            <person name="Ma J."/>
        </authorList>
    </citation>
    <scope>NUCLEOTIDE SEQUENCE [LARGE SCALE GENOMIC DNA]</scope>
    <source>
        <strain evidence="2 3">JCM 14735</strain>
    </source>
</reference>
<feature type="region of interest" description="Disordered" evidence="1">
    <location>
        <begin position="1"/>
        <end position="36"/>
    </location>
</feature>
<evidence type="ECO:0000313" key="2">
    <source>
        <dbReference type="EMBL" id="GAA1750393.1"/>
    </source>
</evidence>
<gene>
    <name evidence="2" type="ORF">GCM10009767_06620</name>
</gene>
<dbReference type="EMBL" id="BAAAOA010000008">
    <property type="protein sequence ID" value="GAA1750393.1"/>
    <property type="molecule type" value="Genomic_DNA"/>
</dbReference>
<organism evidence="2 3">
    <name type="scientific">Kocuria aegyptia</name>
    <dbReference type="NCBI Taxonomy" id="330943"/>
    <lineage>
        <taxon>Bacteria</taxon>
        <taxon>Bacillati</taxon>
        <taxon>Actinomycetota</taxon>
        <taxon>Actinomycetes</taxon>
        <taxon>Micrococcales</taxon>
        <taxon>Micrococcaceae</taxon>
        <taxon>Kocuria</taxon>
    </lineage>
</organism>
<comment type="caution">
    <text evidence="2">The sequence shown here is derived from an EMBL/GenBank/DDBJ whole genome shotgun (WGS) entry which is preliminary data.</text>
</comment>
<proteinExistence type="predicted"/>